<dbReference type="RefSeq" id="WP_043385245.1">
    <property type="nucleotide sequence ID" value="NZ_KN039949.1"/>
</dbReference>
<dbReference type="EMBL" id="JNFQ01000006">
    <property type="protein sequence ID" value="KFG71695.1"/>
    <property type="molecule type" value="Genomic_DNA"/>
</dbReference>
<keyword evidence="2" id="KW-1185">Reference proteome</keyword>
<dbReference type="Proteomes" id="UP000029095">
    <property type="component" value="Unassembled WGS sequence"/>
</dbReference>
<proteinExistence type="predicted"/>
<dbReference type="AlphaFoldDB" id="A0A086MS27"/>
<name>A0A086MS27_9ACTN</name>
<accession>A0A086MS27</accession>
<evidence type="ECO:0000313" key="2">
    <source>
        <dbReference type="Proteomes" id="UP000029095"/>
    </source>
</evidence>
<organism evidence="1 2">
    <name type="scientific">Streptomyces mutabilis</name>
    <dbReference type="NCBI Taxonomy" id="67332"/>
    <lineage>
        <taxon>Bacteria</taxon>
        <taxon>Bacillati</taxon>
        <taxon>Actinomycetota</taxon>
        <taxon>Actinomycetes</taxon>
        <taxon>Kitasatosporales</taxon>
        <taxon>Streptomycetaceae</taxon>
        <taxon>Streptomyces</taxon>
    </lineage>
</organism>
<reference evidence="1 2" key="1">
    <citation type="submission" date="2014-05" db="EMBL/GenBank/DDBJ databases">
        <title>Complete genome sequence of the Streptomyces mutabilis TRM45540.</title>
        <authorList>
            <person name="Luo X."/>
            <person name="Zhang L."/>
        </authorList>
    </citation>
    <scope>NUCLEOTIDE SEQUENCE [LARGE SCALE GENOMIC DNA]</scope>
    <source>
        <strain evidence="1 2">TRM45540</strain>
    </source>
</reference>
<evidence type="ECO:0000313" key="1">
    <source>
        <dbReference type="EMBL" id="KFG71695.1"/>
    </source>
</evidence>
<sequence length="162" mass="18071">MTRHHAVEIILTRPAAPGELQRIPHGMPLAASADRTRLMAVQRAHNPGGALHLLRRRLDSRLPIDVLTTHYPNHRGQVLLNVALERTTAAAIRQAAAVSEQRPQDFLGQRVTAALARQERDRLRLLEARLEDLLAHHTPEEVLACAADTLLSRHHRRSPTAP</sequence>
<gene>
    <name evidence="1" type="ORF">FM21_33645</name>
</gene>
<dbReference type="STRING" id="1915400.FM21_33645"/>
<dbReference type="HOGENOM" id="CLU_1634464_0_0_11"/>
<protein>
    <submittedName>
        <fullName evidence="1">Uncharacterized protein</fullName>
    </submittedName>
</protein>
<comment type="caution">
    <text evidence="1">The sequence shown here is derived from an EMBL/GenBank/DDBJ whole genome shotgun (WGS) entry which is preliminary data.</text>
</comment>